<comment type="caution">
    <text evidence="2">The sequence shown here is derived from an EMBL/GenBank/DDBJ whole genome shotgun (WGS) entry which is preliminary data.</text>
</comment>
<accession>U7UC82</accession>
<dbReference type="PATRIC" id="fig|1111454.3.peg.2072"/>
<dbReference type="Proteomes" id="UP000017090">
    <property type="component" value="Unassembled WGS sequence"/>
</dbReference>
<dbReference type="STRING" id="1111454.HMPREF1250_0111"/>
<dbReference type="InterPro" id="IPR003607">
    <property type="entry name" value="HD/PDEase_dom"/>
</dbReference>
<sequence length="162" mass="17775">MDTALLLKKVIAYDRGDARRIQHLLKVYAYADLLASLEGIDGRTKEILNTAAILHDIGIHQAEKQYGSAAGKFQEKTGPVEARKILTSLTDDAALIDRVCFLIGHHHTYTGVNGIDWQLLLEADFLVNAYEDGLTATGIMAAAERFFKSKSGLALLQDTFAI</sequence>
<gene>
    <name evidence="2" type="ORF">HMPREF1250_0111</name>
</gene>
<dbReference type="EMBL" id="AWXA01000054">
    <property type="protein sequence ID" value="ERT56926.1"/>
    <property type="molecule type" value="Genomic_DNA"/>
</dbReference>
<evidence type="ECO:0000313" key="2">
    <source>
        <dbReference type="EMBL" id="ERT56926.1"/>
    </source>
</evidence>
<evidence type="ECO:0000313" key="3">
    <source>
        <dbReference type="Proteomes" id="UP000017090"/>
    </source>
</evidence>
<proteinExistence type="predicted"/>
<organism evidence="2 3">
    <name type="scientific">Megasphaera vaginalis</name>
    <name type="common">ex Srinivasan et al. 2021</name>
    <dbReference type="NCBI Taxonomy" id="1111454"/>
    <lineage>
        <taxon>Bacteria</taxon>
        <taxon>Bacillati</taxon>
        <taxon>Bacillota</taxon>
        <taxon>Negativicutes</taxon>
        <taxon>Veillonellales</taxon>
        <taxon>Veillonellaceae</taxon>
        <taxon>Megasphaera</taxon>
    </lineage>
</organism>
<dbReference type="Pfam" id="PF01966">
    <property type="entry name" value="HD"/>
    <property type="match status" value="1"/>
</dbReference>
<dbReference type="CDD" id="cd00077">
    <property type="entry name" value="HDc"/>
    <property type="match status" value="1"/>
</dbReference>
<protein>
    <submittedName>
        <fullName evidence="2">HD domain protein</fullName>
    </submittedName>
</protein>
<evidence type="ECO:0000259" key="1">
    <source>
        <dbReference type="Pfam" id="PF01966"/>
    </source>
</evidence>
<dbReference type="Gene3D" id="1.10.3210.10">
    <property type="entry name" value="Hypothetical protein af1432"/>
    <property type="match status" value="1"/>
</dbReference>
<dbReference type="eggNOG" id="COG1418">
    <property type="taxonomic scope" value="Bacteria"/>
</dbReference>
<dbReference type="RefSeq" id="WP_023054529.1">
    <property type="nucleotide sequence ID" value="NZ_AWXA01000054.1"/>
</dbReference>
<reference evidence="2 3" key="1">
    <citation type="submission" date="2013-09" db="EMBL/GenBank/DDBJ databases">
        <authorList>
            <person name="Durkin A.S."/>
            <person name="Haft D.R."/>
            <person name="McCorrison J."/>
            <person name="Torralba M."/>
            <person name="Gillis M."/>
            <person name="Haft D.H."/>
            <person name="Methe B."/>
            <person name="Sutton G."/>
            <person name="Nelson K.E."/>
        </authorList>
    </citation>
    <scope>NUCLEOTIDE SEQUENCE [LARGE SCALE GENOMIC DNA]</scope>
    <source>
        <strain evidence="2 3">BV3C16-1</strain>
    </source>
</reference>
<dbReference type="OrthoDB" id="155250at2"/>
<dbReference type="AlphaFoldDB" id="U7UC82"/>
<feature type="domain" description="HD" evidence="1">
    <location>
        <begin position="20"/>
        <end position="108"/>
    </location>
</feature>
<dbReference type="SUPFAM" id="SSF109604">
    <property type="entry name" value="HD-domain/PDEase-like"/>
    <property type="match status" value="1"/>
</dbReference>
<name>U7UC82_9FIRM</name>
<dbReference type="InterPro" id="IPR006674">
    <property type="entry name" value="HD_domain"/>
</dbReference>
<keyword evidence="3" id="KW-1185">Reference proteome</keyword>